<dbReference type="EMBL" id="MT142244">
    <property type="protein sequence ID" value="QJA76794.1"/>
    <property type="molecule type" value="Genomic_DNA"/>
</dbReference>
<protein>
    <submittedName>
        <fullName evidence="1">Uncharacterized protein</fullName>
    </submittedName>
</protein>
<accession>A0A6M3K3Y1</accession>
<name>A0A6M3K3Y1_9ZZZZ</name>
<proteinExistence type="predicted"/>
<reference evidence="1" key="1">
    <citation type="submission" date="2020-03" db="EMBL/GenBank/DDBJ databases">
        <title>The deep terrestrial virosphere.</title>
        <authorList>
            <person name="Holmfeldt K."/>
            <person name="Nilsson E."/>
            <person name="Simone D."/>
            <person name="Lopez-Fernandez M."/>
            <person name="Wu X."/>
            <person name="de Brujin I."/>
            <person name="Lundin D."/>
            <person name="Andersson A."/>
            <person name="Bertilsson S."/>
            <person name="Dopson M."/>
        </authorList>
    </citation>
    <scope>NUCLEOTIDE SEQUENCE</scope>
    <source>
        <strain evidence="1">MM415A01442</strain>
    </source>
</reference>
<dbReference type="AlphaFoldDB" id="A0A6M3K3Y1"/>
<sequence length="85" mass="10193">MNEMISADCIYPCPMVDETERQKRLEEYRLGIWRRGCVIEKEWRIHNPVFDKKGEKTTTMIKIRPIRTEDEAEFVMSKFRSPLQG</sequence>
<evidence type="ECO:0000313" key="1">
    <source>
        <dbReference type="EMBL" id="QJA76794.1"/>
    </source>
</evidence>
<organism evidence="1">
    <name type="scientific">viral metagenome</name>
    <dbReference type="NCBI Taxonomy" id="1070528"/>
    <lineage>
        <taxon>unclassified sequences</taxon>
        <taxon>metagenomes</taxon>
        <taxon>organismal metagenomes</taxon>
    </lineage>
</organism>
<gene>
    <name evidence="1" type="ORF">MM415A01442_0004</name>
</gene>